<dbReference type="PRINTS" id="PR00038">
    <property type="entry name" value="HTHLUXR"/>
</dbReference>
<proteinExistence type="predicted"/>
<feature type="modified residue" description="4-aspartylphosphate" evidence="3">
    <location>
        <position position="52"/>
    </location>
</feature>
<dbReference type="PROSITE" id="PS50110">
    <property type="entry name" value="RESPONSE_REGULATORY"/>
    <property type="match status" value="1"/>
</dbReference>
<dbReference type="PROSITE" id="PS50043">
    <property type="entry name" value="HTH_LUXR_2"/>
    <property type="match status" value="1"/>
</dbReference>
<accession>A0A9X2W333</accession>
<evidence type="ECO:0000256" key="3">
    <source>
        <dbReference type="PROSITE-ProRule" id="PRU00169"/>
    </source>
</evidence>
<dbReference type="InterPro" id="IPR011006">
    <property type="entry name" value="CheY-like_superfamily"/>
</dbReference>
<dbReference type="EMBL" id="JAOAMV010000003">
    <property type="protein sequence ID" value="MCT2558911.1"/>
    <property type="molecule type" value="Genomic_DNA"/>
</dbReference>
<protein>
    <submittedName>
        <fullName evidence="6">Response regulator transcription factor</fullName>
    </submittedName>
</protein>
<comment type="caution">
    <text evidence="6">The sequence shown here is derived from an EMBL/GenBank/DDBJ whole genome shotgun (WGS) entry which is preliminary data.</text>
</comment>
<reference evidence="6" key="1">
    <citation type="submission" date="2022-09" db="EMBL/GenBank/DDBJ databases">
        <title>The genome sequence of Tsuneonella sp. YG55.</title>
        <authorList>
            <person name="Liu Y."/>
        </authorList>
    </citation>
    <scope>NUCLEOTIDE SEQUENCE</scope>
    <source>
        <strain evidence="6">YG55</strain>
    </source>
</reference>
<dbReference type="Pfam" id="PF00196">
    <property type="entry name" value="GerE"/>
    <property type="match status" value="1"/>
</dbReference>
<dbReference type="SMART" id="SM00448">
    <property type="entry name" value="REC"/>
    <property type="match status" value="1"/>
</dbReference>
<name>A0A9X2W333_9SPHN</name>
<dbReference type="CDD" id="cd06170">
    <property type="entry name" value="LuxR_C_like"/>
    <property type="match status" value="1"/>
</dbReference>
<gene>
    <name evidence="6" type="ORF">N0B51_07960</name>
</gene>
<dbReference type="InterPro" id="IPR039420">
    <property type="entry name" value="WalR-like"/>
</dbReference>
<organism evidence="6 7">
    <name type="scientific">Tsuneonella litorea</name>
    <dbReference type="NCBI Taxonomy" id="2976475"/>
    <lineage>
        <taxon>Bacteria</taxon>
        <taxon>Pseudomonadati</taxon>
        <taxon>Pseudomonadota</taxon>
        <taxon>Alphaproteobacteria</taxon>
        <taxon>Sphingomonadales</taxon>
        <taxon>Erythrobacteraceae</taxon>
        <taxon>Tsuneonella</taxon>
    </lineage>
</organism>
<dbReference type="GO" id="GO:0006355">
    <property type="term" value="P:regulation of DNA-templated transcription"/>
    <property type="evidence" value="ECO:0007669"/>
    <property type="project" value="InterPro"/>
</dbReference>
<dbReference type="RefSeq" id="WP_259961773.1">
    <property type="nucleotide sequence ID" value="NZ_JAOAMV010000003.1"/>
</dbReference>
<evidence type="ECO:0000259" key="5">
    <source>
        <dbReference type="PROSITE" id="PS50110"/>
    </source>
</evidence>
<dbReference type="Pfam" id="PF00072">
    <property type="entry name" value="Response_reg"/>
    <property type="match status" value="1"/>
</dbReference>
<evidence type="ECO:0000313" key="6">
    <source>
        <dbReference type="EMBL" id="MCT2558911.1"/>
    </source>
</evidence>
<dbReference type="Proteomes" id="UP001142648">
    <property type="component" value="Unassembled WGS sequence"/>
</dbReference>
<dbReference type="GO" id="GO:0003677">
    <property type="term" value="F:DNA binding"/>
    <property type="evidence" value="ECO:0007669"/>
    <property type="project" value="UniProtKB-KW"/>
</dbReference>
<dbReference type="GO" id="GO:0000160">
    <property type="term" value="P:phosphorelay signal transduction system"/>
    <property type="evidence" value="ECO:0007669"/>
    <property type="project" value="InterPro"/>
</dbReference>
<sequence>MKILIADDHPLIRSGVSSVLALGGYPDVISAADGEAALAAIGEHAPDIAILDIRMPQASGIDVLRALHESASPVRVVLLTADIMDEQLLDALRYGVCGILFKDGAEDRLIECIGQVSAGQRYIDRELTERALSASLRSPRDSLTGLTPRERELAGLVAKGLRNREIAERMAVTEGTVKVYLNTIYTKLGIGNRTALALLVTAQG</sequence>
<dbReference type="CDD" id="cd17535">
    <property type="entry name" value="REC_NarL-like"/>
    <property type="match status" value="1"/>
</dbReference>
<evidence type="ECO:0000259" key="4">
    <source>
        <dbReference type="PROSITE" id="PS50043"/>
    </source>
</evidence>
<evidence type="ECO:0000256" key="1">
    <source>
        <dbReference type="ARBA" id="ARBA00022553"/>
    </source>
</evidence>
<dbReference type="InterPro" id="IPR001789">
    <property type="entry name" value="Sig_transdc_resp-reg_receiver"/>
</dbReference>
<dbReference type="SMART" id="SM00421">
    <property type="entry name" value="HTH_LUXR"/>
    <property type="match status" value="1"/>
</dbReference>
<dbReference type="InterPro" id="IPR058245">
    <property type="entry name" value="NreC/VraR/RcsB-like_REC"/>
</dbReference>
<feature type="domain" description="Response regulatory" evidence="5">
    <location>
        <begin position="2"/>
        <end position="117"/>
    </location>
</feature>
<feature type="domain" description="HTH luxR-type" evidence="4">
    <location>
        <begin position="139"/>
        <end position="204"/>
    </location>
</feature>
<dbReference type="PANTHER" id="PTHR43214">
    <property type="entry name" value="TWO-COMPONENT RESPONSE REGULATOR"/>
    <property type="match status" value="1"/>
</dbReference>
<keyword evidence="7" id="KW-1185">Reference proteome</keyword>
<dbReference type="SUPFAM" id="SSF52172">
    <property type="entry name" value="CheY-like"/>
    <property type="match status" value="1"/>
</dbReference>
<dbReference type="AlphaFoldDB" id="A0A9X2W333"/>
<dbReference type="Gene3D" id="3.40.50.2300">
    <property type="match status" value="1"/>
</dbReference>
<dbReference type="InterPro" id="IPR000792">
    <property type="entry name" value="Tscrpt_reg_LuxR_C"/>
</dbReference>
<keyword evidence="1 3" id="KW-0597">Phosphoprotein</keyword>
<keyword evidence="2" id="KW-0238">DNA-binding</keyword>
<evidence type="ECO:0000256" key="2">
    <source>
        <dbReference type="ARBA" id="ARBA00023125"/>
    </source>
</evidence>
<evidence type="ECO:0000313" key="7">
    <source>
        <dbReference type="Proteomes" id="UP001142648"/>
    </source>
</evidence>